<dbReference type="Pfam" id="PF01458">
    <property type="entry name" value="SUFBD_core"/>
    <property type="match status" value="1"/>
</dbReference>
<dbReference type="EMBL" id="CP017675">
    <property type="protein sequence ID" value="APB33546.1"/>
    <property type="molecule type" value="Genomic_DNA"/>
</dbReference>
<dbReference type="PANTHER" id="PTHR43575">
    <property type="entry name" value="PROTEIN ABCI7, CHLOROPLASTIC"/>
    <property type="match status" value="1"/>
</dbReference>
<protein>
    <submittedName>
        <fullName evidence="3">FeS assembly protein SufD</fullName>
    </submittedName>
</protein>
<gene>
    <name evidence="3" type="primary">sufD</name>
    <name evidence="3" type="ORF">GlitD10_1226</name>
</gene>
<dbReference type="AlphaFoldDB" id="A0A1J0AC95"/>
<dbReference type="InterPro" id="IPR011542">
    <property type="entry name" value="SUF_FeS_clus_asmbl_SufD"/>
</dbReference>
<sequence length="414" mass="44928">MGTEWLTGRSTLGSGEFLAWRERAVAQVAQPNWPVFDREAWRGTAVPSVLATPFRLAQGDGVDLSKIEPVPELPCHITLVNGRVRDHGELPPGVILGDWQDLSPAEREHLGRGLPADGFTALNQAAVPGITVVRVMGNPISPLHLIHQSQAGEAPVLACPRWVVILAPGASLTLVEEYVSTGTCWTNGVVEIHLGQGSQLQHYIVQRESLQSVHLLRLGVEQAQDSHYTLRTVSAGARWSRCEPVICQAGTGTFTQLRGLSLVGGRQHSDMHSVITHDHPQGTSRQVHKCVVAHQGQAVFHGLVRVAPVAQLTDAGQLNQNLLLSKQAKVDTRPQLAIQADNVKCTHGATVSDLDPATLFYLQSRGIDPSAARSLVVAGFAEELLREIPFPTLRQCCHLWMQKLTQSQPTEATP</sequence>
<dbReference type="PANTHER" id="PTHR43575:SF1">
    <property type="entry name" value="PROTEIN ABCI7, CHLOROPLASTIC"/>
    <property type="match status" value="1"/>
</dbReference>
<accession>A0A1J0AC95</accession>
<dbReference type="Proteomes" id="UP000180235">
    <property type="component" value="Chromosome"/>
</dbReference>
<evidence type="ECO:0000313" key="3">
    <source>
        <dbReference type="EMBL" id="APB33546.1"/>
    </source>
</evidence>
<dbReference type="SUPFAM" id="SSF101960">
    <property type="entry name" value="Stabilizer of iron transporter SufD"/>
    <property type="match status" value="1"/>
</dbReference>
<feature type="domain" description="SUF system FeS cluster assembly SufBD core" evidence="2">
    <location>
        <begin position="156"/>
        <end position="380"/>
    </location>
</feature>
<dbReference type="InterPro" id="IPR000825">
    <property type="entry name" value="SUF_FeS_clus_asmbl_SufBD_core"/>
</dbReference>
<dbReference type="InterPro" id="IPR037284">
    <property type="entry name" value="SUF_FeS_clus_asmbl_SufBD_sf"/>
</dbReference>
<dbReference type="RefSeq" id="WP_071454118.1">
    <property type="nucleotide sequence ID" value="NZ_CP017675.1"/>
</dbReference>
<dbReference type="InterPro" id="IPR055346">
    <property type="entry name" value="Fe-S_cluster_assembly_SufBD"/>
</dbReference>
<dbReference type="KEGG" id="glt:GlitD10_1226"/>
<keyword evidence="4" id="KW-1185">Reference proteome</keyword>
<comment type="similarity">
    <text evidence="1">Belongs to the iron-sulfur cluster assembly SufBD family.</text>
</comment>
<evidence type="ECO:0000256" key="1">
    <source>
        <dbReference type="ARBA" id="ARBA00043967"/>
    </source>
</evidence>
<dbReference type="GO" id="GO:0016226">
    <property type="term" value="P:iron-sulfur cluster assembly"/>
    <property type="evidence" value="ECO:0007669"/>
    <property type="project" value="InterPro"/>
</dbReference>
<dbReference type="STRING" id="1188229.GlitD10_1226"/>
<dbReference type="NCBIfam" id="TIGR01981">
    <property type="entry name" value="sufD"/>
    <property type="match status" value="1"/>
</dbReference>
<dbReference type="OrthoDB" id="9803529at2"/>
<evidence type="ECO:0000259" key="2">
    <source>
        <dbReference type="Pfam" id="PF01458"/>
    </source>
</evidence>
<proteinExistence type="inferred from homology"/>
<organism evidence="3 4">
    <name type="scientific">Gloeomargarita lithophora Alchichica-D10</name>
    <dbReference type="NCBI Taxonomy" id="1188229"/>
    <lineage>
        <taxon>Bacteria</taxon>
        <taxon>Bacillati</taxon>
        <taxon>Cyanobacteriota</taxon>
        <taxon>Cyanophyceae</taxon>
        <taxon>Gloeomargaritales</taxon>
        <taxon>Gloeomargaritaceae</taxon>
        <taxon>Gloeomargarita</taxon>
    </lineage>
</organism>
<evidence type="ECO:0000313" key="4">
    <source>
        <dbReference type="Proteomes" id="UP000180235"/>
    </source>
</evidence>
<name>A0A1J0AC95_9CYAN</name>
<reference evidence="3 4" key="1">
    <citation type="submission" date="2016-10" db="EMBL/GenBank/DDBJ databases">
        <title>Description of Gloeomargarita lithophora gen. nov., sp. nov., a thylakoid-bearing basal-branching cyanobacterium with intracellular carbonates, and proposal for Gloeomargaritales ord. nov.</title>
        <authorList>
            <person name="Moreira D."/>
            <person name="Tavera R."/>
            <person name="Benzerara K."/>
            <person name="Skouri-Panet F."/>
            <person name="Couradeau E."/>
            <person name="Gerard E."/>
            <person name="Loussert C."/>
            <person name="Novelo E."/>
            <person name="Zivanovic Y."/>
            <person name="Lopez-Garcia P."/>
        </authorList>
    </citation>
    <scope>NUCLEOTIDE SEQUENCE [LARGE SCALE GENOMIC DNA]</scope>
    <source>
        <strain evidence="3 4">D10</strain>
    </source>
</reference>